<dbReference type="Pfam" id="PF01435">
    <property type="entry name" value="Peptidase_M48"/>
    <property type="match status" value="1"/>
</dbReference>
<evidence type="ECO:0000256" key="7">
    <source>
        <dbReference type="SAM" id="MobiDB-lite"/>
    </source>
</evidence>
<organism evidence="10">
    <name type="scientific">marine sediment metagenome</name>
    <dbReference type="NCBI Taxonomy" id="412755"/>
    <lineage>
        <taxon>unclassified sequences</taxon>
        <taxon>metagenomes</taxon>
        <taxon>ecological metagenomes</taxon>
    </lineage>
</organism>
<feature type="transmembrane region" description="Helical" evidence="8">
    <location>
        <begin position="98"/>
        <end position="118"/>
    </location>
</feature>
<dbReference type="InterPro" id="IPR001915">
    <property type="entry name" value="Peptidase_M48"/>
</dbReference>
<name>X1LCN7_9ZZZZ</name>
<keyword evidence="6" id="KW-0482">Metalloprotease</keyword>
<dbReference type="Gene3D" id="3.30.2010.10">
    <property type="entry name" value="Metalloproteases ('zincins'), catalytic domain"/>
    <property type="match status" value="1"/>
</dbReference>
<evidence type="ECO:0000256" key="4">
    <source>
        <dbReference type="ARBA" id="ARBA00022801"/>
    </source>
</evidence>
<protein>
    <recommendedName>
        <fullName evidence="9">Peptidase M48 domain-containing protein</fullName>
    </recommendedName>
</protein>
<comment type="cofactor">
    <cofactor evidence="1">
        <name>Zn(2+)</name>
        <dbReference type="ChEBI" id="CHEBI:29105"/>
    </cofactor>
</comment>
<sequence>MQTDNLSKRRLNPFSFPSETNVRFALLILAVCMLAVSISRPLGIITRLVLSLSQGVPFDEAIEPSKLDSPLDSPDEENEGNSFEAEALSGVSEQLGRLATPAVSIFIMLVLATIIYRAHPDRIRRRKKLTPLAHGQYPTIHHQVNDVANQIGISPPPTVMLGEGLRSQNAQAFGIGKNLILGLGGGVRLLLVKAPARFRALLLHELAHIANRDIGPTYFSEALWRTTIYVVVGPLVVIILGLSLLFAIGSLLSGNISGLLLLVVANAVGMLEMSCVFGIPLATIVATRSR</sequence>
<feature type="domain" description="Peptidase M48" evidence="9">
    <location>
        <begin position="138"/>
        <end position="237"/>
    </location>
</feature>
<feature type="region of interest" description="Disordered" evidence="7">
    <location>
        <begin position="63"/>
        <end position="83"/>
    </location>
</feature>
<proteinExistence type="predicted"/>
<feature type="transmembrane region" description="Helical" evidence="8">
    <location>
        <begin position="228"/>
        <end position="252"/>
    </location>
</feature>
<gene>
    <name evidence="10" type="ORF">S06H3_13891</name>
</gene>
<evidence type="ECO:0000256" key="2">
    <source>
        <dbReference type="ARBA" id="ARBA00022670"/>
    </source>
</evidence>
<keyword evidence="5" id="KW-0862">Zinc</keyword>
<feature type="transmembrane region" description="Helical" evidence="8">
    <location>
        <begin position="21"/>
        <end position="42"/>
    </location>
</feature>
<dbReference type="EMBL" id="BARV01006782">
    <property type="protein sequence ID" value="GAI16878.1"/>
    <property type="molecule type" value="Genomic_DNA"/>
</dbReference>
<dbReference type="GO" id="GO:0006508">
    <property type="term" value="P:proteolysis"/>
    <property type="evidence" value="ECO:0007669"/>
    <property type="project" value="UniProtKB-KW"/>
</dbReference>
<evidence type="ECO:0000256" key="1">
    <source>
        <dbReference type="ARBA" id="ARBA00001947"/>
    </source>
</evidence>
<keyword evidence="3" id="KW-0479">Metal-binding</keyword>
<keyword evidence="8" id="KW-0812">Transmembrane</keyword>
<keyword evidence="8" id="KW-0472">Membrane</keyword>
<evidence type="ECO:0000256" key="6">
    <source>
        <dbReference type="ARBA" id="ARBA00023049"/>
    </source>
</evidence>
<dbReference type="AlphaFoldDB" id="X1LCN7"/>
<dbReference type="GO" id="GO:0004222">
    <property type="term" value="F:metalloendopeptidase activity"/>
    <property type="evidence" value="ECO:0007669"/>
    <property type="project" value="InterPro"/>
</dbReference>
<feature type="transmembrane region" description="Helical" evidence="8">
    <location>
        <begin position="258"/>
        <end position="286"/>
    </location>
</feature>
<evidence type="ECO:0000256" key="8">
    <source>
        <dbReference type="SAM" id="Phobius"/>
    </source>
</evidence>
<evidence type="ECO:0000313" key="10">
    <source>
        <dbReference type="EMBL" id="GAI16878.1"/>
    </source>
</evidence>
<reference evidence="10" key="1">
    <citation type="journal article" date="2014" name="Front. Microbiol.">
        <title>High frequency of phylogenetically diverse reductive dehalogenase-homologous genes in deep subseafloor sedimentary metagenomes.</title>
        <authorList>
            <person name="Kawai M."/>
            <person name="Futagami T."/>
            <person name="Toyoda A."/>
            <person name="Takaki Y."/>
            <person name="Nishi S."/>
            <person name="Hori S."/>
            <person name="Arai W."/>
            <person name="Tsubouchi T."/>
            <person name="Morono Y."/>
            <person name="Uchiyama I."/>
            <person name="Ito T."/>
            <person name="Fujiyama A."/>
            <person name="Inagaki F."/>
            <person name="Takami H."/>
        </authorList>
    </citation>
    <scope>NUCLEOTIDE SEQUENCE</scope>
    <source>
        <strain evidence="10">Expedition CK06-06</strain>
    </source>
</reference>
<keyword evidence="4" id="KW-0378">Hydrolase</keyword>
<dbReference type="GO" id="GO:0046872">
    <property type="term" value="F:metal ion binding"/>
    <property type="evidence" value="ECO:0007669"/>
    <property type="project" value="UniProtKB-KW"/>
</dbReference>
<keyword evidence="2" id="KW-0645">Protease</keyword>
<evidence type="ECO:0000256" key="5">
    <source>
        <dbReference type="ARBA" id="ARBA00022833"/>
    </source>
</evidence>
<evidence type="ECO:0000256" key="3">
    <source>
        <dbReference type="ARBA" id="ARBA00022723"/>
    </source>
</evidence>
<keyword evidence="8" id="KW-1133">Transmembrane helix</keyword>
<evidence type="ECO:0000259" key="9">
    <source>
        <dbReference type="Pfam" id="PF01435"/>
    </source>
</evidence>
<accession>X1LCN7</accession>
<comment type="caution">
    <text evidence="10">The sequence shown here is derived from an EMBL/GenBank/DDBJ whole genome shotgun (WGS) entry which is preliminary data.</text>
</comment>